<dbReference type="OrthoDB" id="4179498at2759"/>
<dbReference type="EMBL" id="PDNA01000342">
    <property type="protein sequence ID" value="PGG96871.1"/>
    <property type="molecule type" value="Genomic_DNA"/>
</dbReference>
<reference evidence="1 2" key="1">
    <citation type="submission" date="2017-10" db="EMBL/GenBank/DDBJ databases">
        <title>Comparative genomics in systemic dimorphic fungi from Ajellomycetaceae.</title>
        <authorList>
            <person name="Munoz J.F."/>
            <person name="Mcewen J.G."/>
            <person name="Clay O.K."/>
            <person name="Cuomo C.A."/>
        </authorList>
    </citation>
    <scope>NUCLEOTIDE SEQUENCE [LARGE SCALE GENOMIC DNA]</scope>
    <source>
        <strain evidence="1 2">UAMH7299</strain>
    </source>
</reference>
<gene>
    <name evidence="1" type="ORF">AJ80_09770</name>
</gene>
<protein>
    <recommendedName>
        <fullName evidence="3">F-box domain-containing protein</fullName>
    </recommendedName>
</protein>
<evidence type="ECO:0000313" key="1">
    <source>
        <dbReference type="EMBL" id="PGG96871.1"/>
    </source>
</evidence>
<name>A0A2B7WK37_POLH7</name>
<evidence type="ECO:0008006" key="3">
    <source>
        <dbReference type="Google" id="ProtNLM"/>
    </source>
</evidence>
<accession>A0A2B7WK37</accession>
<comment type="caution">
    <text evidence="1">The sequence shown here is derived from an EMBL/GenBank/DDBJ whole genome shotgun (WGS) entry which is preliminary data.</text>
</comment>
<organism evidence="1 2">
    <name type="scientific">Polytolypa hystricis (strain UAMH7299)</name>
    <dbReference type="NCBI Taxonomy" id="1447883"/>
    <lineage>
        <taxon>Eukaryota</taxon>
        <taxon>Fungi</taxon>
        <taxon>Dikarya</taxon>
        <taxon>Ascomycota</taxon>
        <taxon>Pezizomycotina</taxon>
        <taxon>Eurotiomycetes</taxon>
        <taxon>Eurotiomycetidae</taxon>
        <taxon>Onygenales</taxon>
        <taxon>Onygenales incertae sedis</taxon>
        <taxon>Polytolypa</taxon>
    </lineage>
</organism>
<dbReference type="AlphaFoldDB" id="A0A2B7WK37"/>
<sequence>MLKVDAPQERMKEERLSAAAALVQWLPHLSSLRLLNLDSTLSEEMLSTFDFSRFEALTTLKVPAELLPLAECLPSQLTELHVEEWWPLVESRDILPSMLLEYLRAKPAALRLISVVSDADYWTPCEKVLQKQCDKRAVAFNLNFICAKYGEDRHEQ</sequence>
<proteinExistence type="predicted"/>
<dbReference type="Proteomes" id="UP000224634">
    <property type="component" value="Unassembled WGS sequence"/>
</dbReference>
<keyword evidence="2" id="KW-1185">Reference proteome</keyword>
<evidence type="ECO:0000313" key="2">
    <source>
        <dbReference type="Proteomes" id="UP000224634"/>
    </source>
</evidence>